<feature type="domain" description="Glycoside hydrolase family 20 catalytic" evidence="6">
    <location>
        <begin position="215"/>
        <end position="407"/>
    </location>
</feature>
<protein>
    <submittedName>
        <fullName evidence="10">Glycoside hydrolase, family 20, catalytic core</fullName>
    </submittedName>
</protein>
<evidence type="ECO:0000256" key="4">
    <source>
        <dbReference type="ARBA" id="ARBA00023295"/>
    </source>
</evidence>
<dbReference type="Pfam" id="PF13205">
    <property type="entry name" value="Big_5"/>
    <property type="match status" value="1"/>
</dbReference>
<gene>
    <name evidence="10" type="ordered locus">Kfla_4499</name>
</gene>
<dbReference type="CAZy" id="GH20">
    <property type="family name" value="Glycoside Hydrolase Family 20"/>
</dbReference>
<dbReference type="InterPro" id="IPR015883">
    <property type="entry name" value="Glyco_hydro_20_cat"/>
</dbReference>
<evidence type="ECO:0000313" key="11">
    <source>
        <dbReference type="Proteomes" id="UP000007967"/>
    </source>
</evidence>
<dbReference type="PANTHER" id="PTHR43678:SF1">
    <property type="entry name" value="BETA-N-ACETYLHEXOSAMINIDASE"/>
    <property type="match status" value="1"/>
</dbReference>
<dbReference type="InterPro" id="IPR025141">
    <property type="entry name" value="DUF4082"/>
</dbReference>
<keyword evidence="3 10" id="KW-0378">Hydrolase</keyword>
<dbReference type="GO" id="GO:0005975">
    <property type="term" value="P:carbohydrate metabolic process"/>
    <property type="evidence" value="ECO:0007669"/>
    <property type="project" value="InterPro"/>
</dbReference>
<dbReference type="EMBL" id="CP001736">
    <property type="protein sequence ID" value="ADB33527.1"/>
    <property type="molecule type" value="Genomic_DNA"/>
</dbReference>
<dbReference type="InterPro" id="IPR052764">
    <property type="entry name" value="GH20_Enzymes"/>
</dbReference>
<evidence type="ECO:0000259" key="7">
    <source>
        <dbReference type="Pfam" id="PF02838"/>
    </source>
</evidence>
<evidence type="ECO:0000259" key="9">
    <source>
        <dbReference type="Pfam" id="PF13313"/>
    </source>
</evidence>
<evidence type="ECO:0000313" key="10">
    <source>
        <dbReference type="EMBL" id="ADB33527.1"/>
    </source>
</evidence>
<dbReference type="Pfam" id="PF02838">
    <property type="entry name" value="Glyco_hydro_20b"/>
    <property type="match status" value="1"/>
</dbReference>
<dbReference type="SUPFAM" id="SSF51445">
    <property type="entry name" value="(Trans)glycosidases"/>
    <property type="match status" value="1"/>
</dbReference>
<dbReference type="InterPro" id="IPR015882">
    <property type="entry name" value="HEX_bac_N"/>
</dbReference>
<dbReference type="Pfam" id="PF13313">
    <property type="entry name" value="DUF4082"/>
    <property type="match status" value="2"/>
</dbReference>
<evidence type="ECO:0000256" key="5">
    <source>
        <dbReference type="SAM" id="SignalP"/>
    </source>
</evidence>
<dbReference type="Gene3D" id="3.30.379.10">
    <property type="entry name" value="Chitobiase/beta-hexosaminidase domain 2-like"/>
    <property type="match status" value="1"/>
</dbReference>
<dbReference type="InterPro" id="IPR032812">
    <property type="entry name" value="SbsA_Ig"/>
</dbReference>
<dbReference type="PANTHER" id="PTHR43678">
    <property type="entry name" value="PUTATIVE (AFU_ORTHOLOGUE AFUA_2G00640)-RELATED"/>
    <property type="match status" value="1"/>
</dbReference>
<reference evidence="10 11" key="2">
    <citation type="journal article" date="2010" name="Stand. Genomic Sci.">
        <title>Complete genome sequence of Kribbella flavida type strain (IFO 14399).</title>
        <authorList>
            <person name="Pukall R."/>
            <person name="Lapidus A."/>
            <person name="Glavina Del Rio T."/>
            <person name="Copeland A."/>
            <person name="Tice H."/>
            <person name="Cheng J.-F."/>
            <person name="Lucas S."/>
            <person name="Chen F."/>
            <person name="Nolan M."/>
            <person name="LaButti K."/>
            <person name="Pati A."/>
            <person name="Ivanova N."/>
            <person name="Mavrommatis K."/>
            <person name="Mikhailova N."/>
            <person name="Pitluck S."/>
            <person name="Bruce D."/>
            <person name="Goodwin L."/>
            <person name="Land M."/>
            <person name="Hauser L."/>
            <person name="Chang Y.-J."/>
            <person name="Jeffries C.D."/>
            <person name="Chen A."/>
            <person name="Palaniappan K."/>
            <person name="Chain P."/>
            <person name="Rohde M."/>
            <person name="Goeker M."/>
            <person name="Bristow J."/>
            <person name="Eisen J.A."/>
            <person name="Markowitz V."/>
            <person name="Hugenholtz P."/>
            <person name="Kyrpides N.C."/>
            <person name="Klenk H.-P."/>
            <person name="Brettin T."/>
        </authorList>
    </citation>
    <scope>NUCLEOTIDE SEQUENCE [LARGE SCALE GENOMIC DNA]</scope>
    <source>
        <strain evidence="11">DSM 17836 / JCM 10339 / NBRC 14399</strain>
    </source>
</reference>
<keyword evidence="4" id="KW-0326">Glycosidase</keyword>
<dbReference type="Pfam" id="PF00728">
    <property type="entry name" value="Glyco_hydro_20"/>
    <property type="match status" value="1"/>
</dbReference>
<dbReference type="InterPro" id="IPR029018">
    <property type="entry name" value="Hex-like_dom2"/>
</dbReference>
<dbReference type="InterPro" id="IPR006311">
    <property type="entry name" value="TAT_signal"/>
</dbReference>
<dbReference type="SUPFAM" id="SSF55545">
    <property type="entry name" value="beta-N-acetylhexosaminidase-like domain"/>
    <property type="match status" value="1"/>
</dbReference>
<reference evidence="11" key="1">
    <citation type="submission" date="2009-09" db="EMBL/GenBank/DDBJ databases">
        <title>The complete genome of Kribbella flavida DSM 17836.</title>
        <authorList>
            <consortium name="US DOE Joint Genome Institute (JGI-PGF)"/>
            <person name="Lucas S."/>
            <person name="Copeland A."/>
            <person name="Lapidus A."/>
            <person name="Glavina del Rio T."/>
            <person name="Dalin E."/>
            <person name="Tice H."/>
            <person name="Bruce D."/>
            <person name="Goodwin L."/>
            <person name="Pitluck S."/>
            <person name="Kyrpides N."/>
            <person name="Mavromatis K."/>
            <person name="Ivanova N."/>
            <person name="Saunders E."/>
            <person name="Brettin T."/>
            <person name="Detter J.C."/>
            <person name="Han C."/>
            <person name="Larimer F."/>
            <person name="Land M."/>
            <person name="Hauser L."/>
            <person name="Markowitz V."/>
            <person name="Cheng J.-F."/>
            <person name="Hugenholtz P."/>
            <person name="Woyke T."/>
            <person name="Wu D."/>
            <person name="Pukall R."/>
            <person name="Klenk H.-P."/>
            <person name="Eisen J.A."/>
        </authorList>
    </citation>
    <scope>NUCLEOTIDE SEQUENCE [LARGE SCALE GENOMIC DNA]</scope>
    <source>
        <strain evidence="11">DSM 17836 / JCM 10339 / NBRC 14399</strain>
    </source>
</reference>
<dbReference type="STRING" id="479435.Kfla_4499"/>
<feature type="chain" id="PRO_5038783761" evidence="5">
    <location>
        <begin position="18"/>
        <end position="915"/>
    </location>
</feature>
<evidence type="ECO:0000256" key="1">
    <source>
        <dbReference type="ARBA" id="ARBA00006285"/>
    </source>
</evidence>
<comment type="similarity">
    <text evidence="1">Belongs to the glycosyl hydrolase 20 family.</text>
</comment>
<dbReference type="KEGG" id="kfl:Kfla_4499"/>
<accession>D2PWQ8</accession>
<name>D2PWQ8_KRIFD</name>
<feature type="domain" description="DUF4082" evidence="9">
    <location>
        <begin position="609"/>
        <end position="748"/>
    </location>
</feature>
<dbReference type="Gene3D" id="3.20.20.80">
    <property type="entry name" value="Glycosidases"/>
    <property type="match status" value="1"/>
</dbReference>
<feature type="domain" description="SbsA Ig-like" evidence="8">
    <location>
        <begin position="503"/>
        <end position="590"/>
    </location>
</feature>
<feature type="signal peptide" evidence="5">
    <location>
        <begin position="1"/>
        <end position="17"/>
    </location>
</feature>
<proteinExistence type="inferred from homology"/>
<dbReference type="eggNOG" id="COG3525">
    <property type="taxonomic scope" value="Bacteria"/>
</dbReference>
<dbReference type="GO" id="GO:0004563">
    <property type="term" value="F:beta-N-acetylhexosaminidase activity"/>
    <property type="evidence" value="ECO:0007669"/>
    <property type="project" value="UniProtKB-ARBA"/>
</dbReference>
<evidence type="ECO:0000256" key="3">
    <source>
        <dbReference type="ARBA" id="ARBA00022801"/>
    </source>
</evidence>
<dbReference type="AlphaFoldDB" id="D2PWQ8"/>
<organism evidence="10 11">
    <name type="scientific">Kribbella flavida (strain DSM 17836 / JCM 10339 / NBRC 14399)</name>
    <dbReference type="NCBI Taxonomy" id="479435"/>
    <lineage>
        <taxon>Bacteria</taxon>
        <taxon>Bacillati</taxon>
        <taxon>Actinomycetota</taxon>
        <taxon>Actinomycetes</taxon>
        <taxon>Propionibacteriales</taxon>
        <taxon>Kribbellaceae</taxon>
        <taxon>Kribbella</taxon>
    </lineage>
</organism>
<feature type="domain" description="DUF4082" evidence="9">
    <location>
        <begin position="771"/>
        <end position="907"/>
    </location>
</feature>
<dbReference type="OrthoDB" id="505641at2"/>
<evidence type="ECO:0000256" key="2">
    <source>
        <dbReference type="ARBA" id="ARBA00022729"/>
    </source>
</evidence>
<feature type="domain" description="Beta-hexosaminidase bacterial type N-terminal" evidence="7">
    <location>
        <begin position="41"/>
        <end position="166"/>
    </location>
</feature>
<dbReference type="RefSeq" id="WP_012922081.1">
    <property type="nucleotide sequence ID" value="NC_013729.1"/>
</dbReference>
<keyword evidence="2 5" id="KW-0732">Signal</keyword>
<dbReference type="PROSITE" id="PS51318">
    <property type="entry name" value="TAT"/>
    <property type="match status" value="1"/>
</dbReference>
<evidence type="ECO:0000259" key="8">
    <source>
        <dbReference type="Pfam" id="PF13205"/>
    </source>
</evidence>
<dbReference type="HOGENOM" id="CLU_318025_0_0_11"/>
<dbReference type="Proteomes" id="UP000007967">
    <property type="component" value="Chromosome"/>
</dbReference>
<dbReference type="InterPro" id="IPR017853">
    <property type="entry name" value="GH"/>
</dbReference>
<evidence type="ECO:0000259" key="6">
    <source>
        <dbReference type="Pfam" id="PF00728"/>
    </source>
</evidence>
<keyword evidence="11" id="KW-1185">Reference proteome</keyword>
<sequence length="915" mass="99571">MSMPRRRFLTISSAAVAAGLVQTGTVTPAGAQADAAAALPPPTIPNLQSWTAAAGQYTLPATVRIIVSTAHSPTLRTTADVLAEDLRKVTRRTVTVVEQTSPAPAAGDIVLTLAAVIGLNDEGYELQVGSSMQVRGTKSGVFYGTRTVVQWLRQATVVPGGVARDWPKYPDRGFLVANAAKYYTPTWWQGQIQEMSYLKMNLLWFSPGYDTAPLNEMKDMAAYAARYNIGLVPLTNMPGHMGKLLATRPDLALPGRAEALDLSKDAAYTFAKNDVITPMLGHFPSRYWHLGADEYLVDFSGDFPVRYDLFPELGAKARERFGSDAVPPDVLYGFINDMNDHVRANGRQLRIWNDGLLTSVTEPVDTNVIVEHWVHWTGRRTPSQLLNAGYQVSNSNGDFLYHDPGARRPEPKPIYDNFHPGVFNGETVDPNTPGLRGAKLHLWTLPDRETEEFQSDRLMEPFRALSQVLWGSPKLHATYDGGFSSLIGTLGRPPGFPAGRHTLSPVNGATSVWPHRPIRVQFYDTIDASTLQLYEGGTEAGTPGRMTYDAAAKVATFTPNAPWTYGKLCDAHLRARDTAGNTISRDWTFRIAQAPTLAYPRSLWADEVGPAVERYSDGRPLELGVRFRTDRPGVVLGIKFYKAPGDFGLHTGSLWSSSGQRLATAEFTSESAAGWQEVRFAQPVRIAAGTTYVASYFTPSGTYGYNQPFFAGHSVDNGVLHAPADINGVFAYGASVFPNESYQTTNYWADVVFQPDTYTIWDVKDAPVFGATEPTSMELGVRFQARAAGRIHGIRFFKGTHNTGVHVGSLWTASGTRLASATFTGESASGWQEVRFATPVSIAANTTFVASYSSPTGAFSATEQGLAAAKVNGVLQTLPSTVQAPNGVFATSQGVFPTSSYQARNYYTDVVFSQA</sequence>